<dbReference type="Proteomes" id="UP000036471">
    <property type="component" value="Unassembled WGS sequence"/>
</dbReference>
<name>A0ABR5H7Q5_9HYPH</name>
<organism evidence="1 2">
    <name type="scientific">Methylobacterium indicum</name>
    <dbReference type="NCBI Taxonomy" id="1775910"/>
    <lineage>
        <taxon>Bacteria</taxon>
        <taxon>Pseudomonadati</taxon>
        <taxon>Pseudomonadota</taxon>
        <taxon>Alphaproteobacteria</taxon>
        <taxon>Hyphomicrobiales</taxon>
        <taxon>Methylobacteriaceae</taxon>
        <taxon>Methylobacterium</taxon>
    </lineage>
</organism>
<evidence type="ECO:0000313" key="1">
    <source>
        <dbReference type="EMBL" id="KMO20520.1"/>
    </source>
</evidence>
<comment type="caution">
    <text evidence="1">The sequence shown here is derived from an EMBL/GenBank/DDBJ whole genome shotgun (WGS) entry which is preliminary data.</text>
</comment>
<gene>
    <name evidence="1" type="ORF">QR79_17925</name>
</gene>
<sequence length="78" mass="9247">MRYLASDVYALLEELACEYMEERYPHGEVWVAPGEQIFVLPDPDLIDGQKWFDADVLDHNLRDRWVGFRLPLPIPRCR</sequence>
<protein>
    <submittedName>
        <fullName evidence="1">Uncharacterized protein</fullName>
    </submittedName>
</protein>
<dbReference type="EMBL" id="JTHG01000168">
    <property type="protein sequence ID" value="KMO20520.1"/>
    <property type="molecule type" value="Genomic_DNA"/>
</dbReference>
<proteinExistence type="predicted"/>
<keyword evidence="2" id="KW-1185">Reference proteome</keyword>
<reference evidence="1 2" key="1">
    <citation type="submission" date="2014-11" db="EMBL/GenBank/DDBJ databases">
        <title>Comparative genomics of Methylobacterium species.</title>
        <authorList>
            <person name="Chaudhry V."/>
            <person name="Patil P.B."/>
        </authorList>
    </citation>
    <scope>NUCLEOTIDE SEQUENCE [LARGE SCALE GENOMIC DNA]</scope>
    <source>
        <strain evidence="1 2">SE3.6</strain>
    </source>
</reference>
<evidence type="ECO:0000313" key="2">
    <source>
        <dbReference type="Proteomes" id="UP000036471"/>
    </source>
</evidence>
<accession>A0ABR5H7Q5</accession>